<accession>A0A2N5UYF5</accession>
<reference evidence="1 2" key="1">
    <citation type="submission" date="2017-11" db="EMBL/GenBank/DDBJ databases">
        <title>De novo assembly and phasing of dikaryotic genomes from two isolates of Puccinia coronata f. sp. avenae, the causal agent of oat crown rust.</title>
        <authorList>
            <person name="Miller M.E."/>
            <person name="Zhang Y."/>
            <person name="Omidvar V."/>
            <person name="Sperschneider J."/>
            <person name="Schwessinger B."/>
            <person name="Raley C."/>
            <person name="Palmer J.M."/>
            <person name="Garnica D."/>
            <person name="Upadhyaya N."/>
            <person name="Rathjen J."/>
            <person name="Taylor J.M."/>
            <person name="Park R.F."/>
            <person name="Dodds P.N."/>
            <person name="Hirsch C.D."/>
            <person name="Kianian S.F."/>
            <person name="Figueroa M."/>
        </authorList>
    </citation>
    <scope>NUCLEOTIDE SEQUENCE [LARGE SCALE GENOMIC DNA]</scope>
    <source>
        <strain evidence="1">12SD80</strain>
    </source>
</reference>
<evidence type="ECO:0000313" key="1">
    <source>
        <dbReference type="EMBL" id="PLW42781.1"/>
    </source>
</evidence>
<dbReference type="Proteomes" id="UP000235392">
    <property type="component" value="Unassembled WGS sequence"/>
</dbReference>
<evidence type="ECO:0000313" key="2">
    <source>
        <dbReference type="Proteomes" id="UP000235392"/>
    </source>
</evidence>
<dbReference type="EMBL" id="PGCI01000075">
    <property type="protein sequence ID" value="PLW42781.1"/>
    <property type="molecule type" value="Genomic_DNA"/>
</dbReference>
<proteinExistence type="predicted"/>
<protein>
    <submittedName>
        <fullName evidence="1">Uncharacterized protein</fullName>
    </submittedName>
</protein>
<gene>
    <name evidence="1" type="ORF">PCASD_06866</name>
</gene>
<comment type="caution">
    <text evidence="1">The sequence shown here is derived from an EMBL/GenBank/DDBJ whole genome shotgun (WGS) entry which is preliminary data.</text>
</comment>
<sequence length="165" mass="18048">MTLNIDLPEIPADQVHFTGRFAPVFPYNLVSQPNQSPLQKTLCLAMSSMMPGTQPSQLLTPLFSPDEGTMALTTGIIYDVQGDVQLLDDAETYAFCFNPSRALPSPPITPRTTTEFTSQVLFGSSLTIKYAFAPNPLTAYFIRQLMLGHKICLTGKLANGAEMLD</sequence>
<name>A0A2N5UYF5_9BASI</name>
<dbReference type="AlphaFoldDB" id="A0A2N5UYF5"/>
<organism evidence="1 2">
    <name type="scientific">Puccinia coronata f. sp. avenae</name>
    <dbReference type="NCBI Taxonomy" id="200324"/>
    <lineage>
        <taxon>Eukaryota</taxon>
        <taxon>Fungi</taxon>
        <taxon>Dikarya</taxon>
        <taxon>Basidiomycota</taxon>
        <taxon>Pucciniomycotina</taxon>
        <taxon>Pucciniomycetes</taxon>
        <taxon>Pucciniales</taxon>
        <taxon>Pucciniaceae</taxon>
        <taxon>Puccinia</taxon>
    </lineage>
</organism>